<accession>A0ABP0RWI4</accession>
<organism evidence="2 3">
    <name type="scientific">Durusdinium trenchii</name>
    <dbReference type="NCBI Taxonomy" id="1381693"/>
    <lineage>
        <taxon>Eukaryota</taxon>
        <taxon>Sar</taxon>
        <taxon>Alveolata</taxon>
        <taxon>Dinophyceae</taxon>
        <taxon>Suessiales</taxon>
        <taxon>Symbiodiniaceae</taxon>
        <taxon>Durusdinium</taxon>
    </lineage>
</organism>
<feature type="region of interest" description="Disordered" evidence="1">
    <location>
        <begin position="407"/>
        <end position="429"/>
    </location>
</feature>
<comment type="caution">
    <text evidence="2">The sequence shown here is derived from an EMBL/GenBank/DDBJ whole genome shotgun (WGS) entry which is preliminary data.</text>
</comment>
<evidence type="ECO:0000256" key="1">
    <source>
        <dbReference type="SAM" id="MobiDB-lite"/>
    </source>
</evidence>
<evidence type="ECO:0000313" key="3">
    <source>
        <dbReference type="Proteomes" id="UP001642464"/>
    </source>
</evidence>
<name>A0ABP0RWI4_9DINO</name>
<dbReference type="Proteomes" id="UP001642464">
    <property type="component" value="Unassembled WGS sequence"/>
</dbReference>
<evidence type="ECO:0000313" key="2">
    <source>
        <dbReference type="EMBL" id="CAK9104525.1"/>
    </source>
</evidence>
<proteinExistence type="predicted"/>
<protein>
    <submittedName>
        <fullName evidence="2">Uncharacterized protein</fullName>
    </submittedName>
</protein>
<gene>
    <name evidence="2" type="ORF">SCF082_LOCUS48775</name>
</gene>
<feature type="compositionally biased region" description="Acidic residues" evidence="1">
    <location>
        <begin position="420"/>
        <end position="429"/>
    </location>
</feature>
<reference evidence="2 3" key="1">
    <citation type="submission" date="2024-02" db="EMBL/GenBank/DDBJ databases">
        <authorList>
            <person name="Chen Y."/>
            <person name="Shah S."/>
            <person name="Dougan E. K."/>
            <person name="Thang M."/>
            <person name="Chan C."/>
        </authorList>
    </citation>
    <scope>NUCLEOTIDE SEQUENCE [LARGE SCALE GENOMIC DNA]</scope>
</reference>
<sequence>MSERLCWKGCGCRCPRGFKSCCRGCAKTGQHDSKCLGPLIEPTAPTGSMDPFSADDANPEMTLPAMDDVPSCLPPARWSNRQVPPVKWGMRCAQFAEFLDACAVTILWDQAKKARGYVNLYALNGGLPPYGGLLINWTRHTGCSIALRMNPVEALAAELMVSHCWAEDIEECREALEEHRVQHNISSETVMWFCAFSQYQAGDEEGDVGPSVAEQLALDPFGVVVRHVSSCLGMVVVHTSPPKAEIYSRLWCVYEIAEAVRTETPVRIACSVAYVNSRAGNLSEMLQARTEQAECKNPEDDALIRQKILERMTWAQLDRMIFTFRLKALKELIQKHASKLKSTLVEELRSLAAMERPEKRESARRDPVCLATPAKAAEAETAQHEEKPPGIMQRVCSIFTQILQPPPTLVEPVRDSPEPMIEESESEDEADAILQERLKELKKLEQDLDAVD</sequence>
<dbReference type="EMBL" id="CAXAMM010042384">
    <property type="protein sequence ID" value="CAK9104525.1"/>
    <property type="molecule type" value="Genomic_DNA"/>
</dbReference>
<keyword evidence="3" id="KW-1185">Reference proteome</keyword>